<reference evidence="2 3" key="1">
    <citation type="submission" date="2020-10" db="EMBL/GenBank/DDBJ databases">
        <authorList>
            <person name="Castelo-Branco R."/>
            <person name="Eusebio N."/>
            <person name="Adriana R."/>
            <person name="Vieira A."/>
            <person name="Brugerolle De Fraissinette N."/>
            <person name="Rezende De Castro R."/>
            <person name="Schneider M.P."/>
            <person name="Vasconcelos V."/>
            <person name="Leao P.N."/>
        </authorList>
    </citation>
    <scope>NUCLEOTIDE SEQUENCE [LARGE SCALE GENOMIC DNA]</scope>
    <source>
        <strain evidence="2 3">LEGE 06123</strain>
    </source>
</reference>
<dbReference type="Proteomes" id="UP000651156">
    <property type="component" value="Unassembled WGS sequence"/>
</dbReference>
<evidence type="ECO:0000313" key="2">
    <source>
        <dbReference type="EMBL" id="MBE9193264.1"/>
    </source>
</evidence>
<name>A0ABR9UY63_9CHRO</name>
<comment type="caution">
    <text evidence="2">The sequence shown here is derived from an EMBL/GenBank/DDBJ whole genome shotgun (WGS) entry which is preliminary data.</text>
</comment>
<gene>
    <name evidence="2" type="ORF">IQ230_23540</name>
</gene>
<accession>A0ABR9UY63</accession>
<feature type="region of interest" description="Disordered" evidence="1">
    <location>
        <begin position="652"/>
        <end position="687"/>
    </location>
</feature>
<dbReference type="InterPro" id="IPR027417">
    <property type="entry name" value="P-loop_NTPase"/>
</dbReference>
<protein>
    <submittedName>
        <fullName evidence="2">AAA family ATPase</fullName>
    </submittedName>
</protein>
<organism evidence="2 3">
    <name type="scientific">Gloeocapsopsis crepidinum LEGE 06123</name>
    <dbReference type="NCBI Taxonomy" id="588587"/>
    <lineage>
        <taxon>Bacteria</taxon>
        <taxon>Bacillati</taxon>
        <taxon>Cyanobacteriota</taxon>
        <taxon>Cyanophyceae</taxon>
        <taxon>Oscillatoriophycideae</taxon>
        <taxon>Chroococcales</taxon>
        <taxon>Chroococcaceae</taxon>
        <taxon>Gloeocapsopsis</taxon>
    </lineage>
</organism>
<dbReference type="SUPFAM" id="SSF52540">
    <property type="entry name" value="P-loop containing nucleoside triphosphate hydrolases"/>
    <property type="match status" value="1"/>
</dbReference>
<evidence type="ECO:0000256" key="1">
    <source>
        <dbReference type="SAM" id="MobiDB-lite"/>
    </source>
</evidence>
<dbReference type="RefSeq" id="WP_193934654.1">
    <property type="nucleotide sequence ID" value="NZ_CAWPMZ010000133.1"/>
</dbReference>
<dbReference type="Gene3D" id="3.40.50.300">
    <property type="entry name" value="P-loop containing nucleotide triphosphate hydrolases"/>
    <property type="match status" value="1"/>
</dbReference>
<dbReference type="SUPFAM" id="SSF46785">
    <property type="entry name" value="Winged helix' DNA-binding domain"/>
    <property type="match status" value="1"/>
</dbReference>
<dbReference type="SUPFAM" id="SSF57783">
    <property type="entry name" value="Zinc beta-ribbon"/>
    <property type="match status" value="1"/>
</dbReference>
<dbReference type="Gene3D" id="3.90.580.10">
    <property type="entry name" value="Zinc finger, CHC2-type domain"/>
    <property type="match status" value="1"/>
</dbReference>
<feature type="compositionally biased region" description="Basic and acidic residues" evidence="1">
    <location>
        <begin position="672"/>
        <end position="681"/>
    </location>
</feature>
<proteinExistence type="predicted"/>
<evidence type="ECO:0000313" key="3">
    <source>
        <dbReference type="Proteomes" id="UP000651156"/>
    </source>
</evidence>
<feature type="compositionally biased region" description="Polar residues" evidence="1">
    <location>
        <begin position="657"/>
        <end position="669"/>
    </location>
</feature>
<dbReference type="InterPro" id="IPR036390">
    <property type="entry name" value="WH_DNA-bd_sf"/>
</dbReference>
<keyword evidence="3" id="KW-1185">Reference proteome</keyword>
<dbReference type="EMBL" id="JADEWN010000084">
    <property type="protein sequence ID" value="MBE9193264.1"/>
    <property type="molecule type" value="Genomic_DNA"/>
</dbReference>
<dbReference type="InterPro" id="IPR036977">
    <property type="entry name" value="DNA_primase_Znf_CHC2"/>
</dbReference>
<dbReference type="Pfam" id="PF13481">
    <property type="entry name" value="AAA_25"/>
    <property type="match status" value="1"/>
</dbReference>
<sequence length="848" mass="95171">MAFDIRDFIDSKGRDRGNIHIACPNCQDASTKNPALSINLENGAYHCFKCEGEKNGEIKLALGYSLDKIVPTGYSKVSEVTVTPTDVLSYHTKLINESRLGKQWLLDRGFSLEMIEHYKLGIKRIKRINKLWYAISIPIPADPYGTRYFQKLRIQPWLQGDDRPSGLKAWDQKGISAMVWLTYNPPDATETYLCEGEWDAMMLGWLAKCANAKIAIATFTCGCDTVPPQTELDKLPGRVTIFYDRNDKPNSKTGELPGDKGAIKVAGQLQNRGFIALTPCNSYYEDRFGWDVSDAINAGFKFDDFVAAAALATQPKVDKSENPLRSRLVSNAELMARAPDYIDWLVPDMLPANELFVLAASPRAGKSLMAMLLAKCIATGENFLGRVVTQGAVLYVNLEDSEAKIKQRELAQEWSTDVPIYWLDRFKLSETAHLREIAEEIDARLIILDTLSRIRDDGSQETSAEISRYLEPLQDMAMQLRLSVLLIHHTTKITIENAGSTNVFDTIRGSSAIRGVCRGSWVLAASDRTYRLCVEHGFGEKQDLEVLLDGETLTWKAVRPWNPKSSSTQVEQILEYLKKAKKATIPEIASVLNLNPNYVTTALWRLQMEKQVYKIPGKKYYPATYYYAMSVESLNDLSITYQKNDLIGNEKPCSKGDTANNHHNLSSGDTFDGTKYKKNPDDTQNASDTEIFNQLSSIAEKLVDEAIEAKTNTQLTDEFLSINSSKSSNFTVPAEEKNINLEESSDHLIPKNDTFLLNDNRETNENLGNSIATIDGISEHIPRRKPRKVKVGDRCKWVGDPGAMAVVCKGRTLEILELRYQGLEARVKAPNWACDYWVASSDLRQVKQ</sequence>